<evidence type="ECO:0000313" key="2">
    <source>
        <dbReference type="EMBL" id="KRH22540.1"/>
    </source>
</evidence>
<keyword evidence="4" id="KW-1185">Reference proteome</keyword>
<dbReference type="EMBL" id="CM000846">
    <property type="protein sequence ID" value="KRH22540.1"/>
    <property type="molecule type" value="Genomic_DNA"/>
</dbReference>
<feature type="transmembrane region" description="Helical" evidence="1">
    <location>
        <begin position="28"/>
        <end position="56"/>
    </location>
</feature>
<dbReference type="PaxDb" id="3847-GLYMA13G38351.1"/>
<dbReference type="AlphaFoldDB" id="A0A0R0GWE9"/>
<keyword evidence="1" id="KW-1133">Transmembrane helix</keyword>
<keyword evidence="1" id="KW-0812">Transmembrane</keyword>
<sequence>MSTSELIRHRLPTKLQISINKTLFPSPFIFRFTFSILFFFFLLRFSIFEITFYFCLATDSPIFQKLDLIDMLFGCSGIRDQVYHC</sequence>
<name>A0A0R0GWE9_SOYBN</name>
<reference evidence="2" key="3">
    <citation type="submission" date="2018-07" db="EMBL/GenBank/DDBJ databases">
        <title>WGS assembly of Glycine max.</title>
        <authorList>
            <person name="Schmutz J."/>
            <person name="Cannon S."/>
            <person name="Schlueter J."/>
            <person name="Ma J."/>
            <person name="Mitros T."/>
            <person name="Nelson W."/>
            <person name="Hyten D."/>
            <person name="Song Q."/>
            <person name="Thelen J."/>
            <person name="Cheng J."/>
            <person name="Xu D."/>
            <person name="Hellsten U."/>
            <person name="May G."/>
            <person name="Yu Y."/>
            <person name="Sakurai T."/>
            <person name="Umezawa T."/>
            <person name="Bhattacharyya M."/>
            <person name="Sandhu D."/>
            <person name="Valliyodan B."/>
            <person name="Lindquist E."/>
            <person name="Peto M."/>
            <person name="Grant D."/>
            <person name="Shu S."/>
            <person name="Goodstein D."/>
            <person name="Barry K."/>
            <person name="Futrell-Griggs M."/>
            <person name="Abernathy B."/>
            <person name="Du J."/>
            <person name="Tian Z."/>
            <person name="Zhu L."/>
            <person name="Gill N."/>
            <person name="Joshi T."/>
            <person name="Libault M."/>
            <person name="Sethuraman A."/>
            <person name="Zhang X."/>
            <person name="Shinozaki K."/>
            <person name="Nguyen H."/>
            <person name="Wing R."/>
            <person name="Cregan P."/>
            <person name="Specht J."/>
            <person name="Grimwood J."/>
            <person name="Rokhsar D."/>
            <person name="Stacey G."/>
            <person name="Shoemaker R."/>
            <person name="Jackson S."/>
        </authorList>
    </citation>
    <scope>NUCLEOTIDE SEQUENCE</scope>
    <source>
        <tissue evidence="2">Callus</tissue>
    </source>
</reference>
<gene>
    <name evidence="2" type="ORF">GLYMA_13G307400</name>
</gene>
<reference evidence="2 3" key="1">
    <citation type="journal article" date="2010" name="Nature">
        <title>Genome sequence of the palaeopolyploid soybean.</title>
        <authorList>
            <person name="Schmutz J."/>
            <person name="Cannon S.B."/>
            <person name="Schlueter J."/>
            <person name="Ma J."/>
            <person name="Mitros T."/>
            <person name="Nelson W."/>
            <person name="Hyten D.L."/>
            <person name="Song Q."/>
            <person name="Thelen J.J."/>
            <person name="Cheng J."/>
            <person name="Xu D."/>
            <person name="Hellsten U."/>
            <person name="May G.D."/>
            <person name="Yu Y."/>
            <person name="Sakurai T."/>
            <person name="Umezawa T."/>
            <person name="Bhattacharyya M.K."/>
            <person name="Sandhu D."/>
            <person name="Valliyodan B."/>
            <person name="Lindquist E."/>
            <person name="Peto M."/>
            <person name="Grant D."/>
            <person name="Shu S."/>
            <person name="Goodstein D."/>
            <person name="Barry K."/>
            <person name="Futrell-Griggs M."/>
            <person name="Abernathy B."/>
            <person name="Du J."/>
            <person name="Tian Z."/>
            <person name="Zhu L."/>
            <person name="Gill N."/>
            <person name="Joshi T."/>
            <person name="Libault M."/>
            <person name="Sethuraman A."/>
            <person name="Zhang X.-C."/>
            <person name="Shinozaki K."/>
            <person name="Nguyen H.T."/>
            <person name="Wing R.A."/>
            <person name="Cregan P."/>
            <person name="Specht J."/>
            <person name="Grimwood J."/>
            <person name="Rokhsar D."/>
            <person name="Stacey G."/>
            <person name="Shoemaker R.C."/>
            <person name="Jackson S.A."/>
        </authorList>
    </citation>
    <scope>NUCLEOTIDE SEQUENCE</scope>
    <source>
        <strain evidence="3">cv. Williams 82</strain>
        <tissue evidence="2">Callus</tissue>
    </source>
</reference>
<dbReference type="Proteomes" id="UP000008827">
    <property type="component" value="Chromosome 13"/>
</dbReference>
<dbReference type="InParanoid" id="A0A0R0GWE9"/>
<dbReference type="EnsemblPlants" id="KRH22540">
    <property type="protein sequence ID" value="KRH22540"/>
    <property type="gene ID" value="GLYMA_13G307400"/>
</dbReference>
<organism evidence="2">
    <name type="scientific">Glycine max</name>
    <name type="common">Soybean</name>
    <name type="synonym">Glycine hispida</name>
    <dbReference type="NCBI Taxonomy" id="3847"/>
    <lineage>
        <taxon>Eukaryota</taxon>
        <taxon>Viridiplantae</taxon>
        <taxon>Streptophyta</taxon>
        <taxon>Embryophyta</taxon>
        <taxon>Tracheophyta</taxon>
        <taxon>Spermatophyta</taxon>
        <taxon>Magnoliopsida</taxon>
        <taxon>eudicotyledons</taxon>
        <taxon>Gunneridae</taxon>
        <taxon>Pentapetalae</taxon>
        <taxon>rosids</taxon>
        <taxon>fabids</taxon>
        <taxon>Fabales</taxon>
        <taxon>Fabaceae</taxon>
        <taxon>Papilionoideae</taxon>
        <taxon>50 kb inversion clade</taxon>
        <taxon>NPAAA clade</taxon>
        <taxon>indigoferoid/millettioid clade</taxon>
        <taxon>Phaseoleae</taxon>
        <taxon>Glycine</taxon>
        <taxon>Glycine subgen. Soja</taxon>
    </lineage>
</organism>
<proteinExistence type="predicted"/>
<dbReference type="Gramene" id="KRH22540">
    <property type="protein sequence ID" value="KRH22540"/>
    <property type="gene ID" value="GLYMA_13G307400"/>
</dbReference>
<reference evidence="3" key="2">
    <citation type="submission" date="2018-02" db="UniProtKB">
        <authorList>
            <consortium name="EnsemblPlants"/>
        </authorList>
    </citation>
    <scope>IDENTIFICATION</scope>
    <source>
        <strain evidence="3">Williams 82</strain>
    </source>
</reference>
<evidence type="ECO:0000313" key="4">
    <source>
        <dbReference type="Proteomes" id="UP000008827"/>
    </source>
</evidence>
<keyword evidence="1" id="KW-0472">Membrane</keyword>
<accession>A0A0R0GWE9</accession>
<evidence type="ECO:0000256" key="1">
    <source>
        <dbReference type="SAM" id="Phobius"/>
    </source>
</evidence>
<protein>
    <submittedName>
        <fullName evidence="2 3">Uncharacterized protein</fullName>
    </submittedName>
</protein>
<evidence type="ECO:0000313" key="3">
    <source>
        <dbReference type="EnsemblPlants" id="KRH22540"/>
    </source>
</evidence>